<dbReference type="InterPro" id="IPR029063">
    <property type="entry name" value="SAM-dependent_MTases_sf"/>
</dbReference>
<reference evidence="2 3" key="1">
    <citation type="submission" date="2018-03" db="EMBL/GenBank/DDBJ databases">
        <title>Genomic Encyclopedia of Type Strains, Phase III (KMG-III): the genomes of soil and plant-associated and newly described type strains.</title>
        <authorList>
            <person name="Whitman W."/>
        </authorList>
    </citation>
    <scope>NUCLEOTIDE SEQUENCE [LARGE SCALE GENOMIC DNA]</scope>
    <source>
        <strain evidence="2 3">MWH-P2sevCIIIb</strain>
    </source>
</reference>
<organism evidence="2 3">
    <name type="scientific">Jezberella montanilacus</name>
    <dbReference type="NCBI Taxonomy" id="323426"/>
    <lineage>
        <taxon>Bacteria</taxon>
        <taxon>Pseudomonadati</taxon>
        <taxon>Pseudomonadota</taxon>
        <taxon>Betaproteobacteria</taxon>
        <taxon>Burkholderiales</taxon>
        <taxon>Alcaligenaceae</taxon>
        <taxon>Jezberella</taxon>
    </lineage>
</organism>
<keyword evidence="2" id="KW-0489">Methyltransferase</keyword>
<dbReference type="Proteomes" id="UP000238308">
    <property type="component" value="Unassembled WGS sequence"/>
</dbReference>
<feature type="domain" description="Methyltransferase FkbM" evidence="1">
    <location>
        <begin position="123"/>
        <end position="265"/>
    </location>
</feature>
<dbReference type="GO" id="GO:0008168">
    <property type="term" value="F:methyltransferase activity"/>
    <property type="evidence" value="ECO:0007669"/>
    <property type="project" value="UniProtKB-KW"/>
</dbReference>
<dbReference type="InterPro" id="IPR006342">
    <property type="entry name" value="FkbM_mtfrase"/>
</dbReference>
<keyword evidence="2" id="KW-0808">Transferase</keyword>
<dbReference type="SUPFAM" id="SSF53335">
    <property type="entry name" value="S-adenosyl-L-methionine-dependent methyltransferases"/>
    <property type="match status" value="1"/>
</dbReference>
<dbReference type="EMBL" id="PVTV01000012">
    <property type="protein sequence ID" value="PRY98652.1"/>
    <property type="molecule type" value="Genomic_DNA"/>
</dbReference>
<comment type="caution">
    <text evidence="2">The sequence shown here is derived from an EMBL/GenBank/DDBJ whole genome shotgun (WGS) entry which is preliminary data.</text>
</comment>
<evidence type="ECO:0000259" key="1">
    <source>
        <dbReference type="Pfam" id="PF05050"/>
    </source>
</evidence>
<sequence length="328" mass="35890">MTPVAESLLTRIKLQLKTVPFLVAAKRALYRHTYLTSKFVFGLVRKPLFPSLMRFGAIRQLVFDTTPNPTLVVAQCQTETFIVSSRDSGIGRMLACHGLLDYQSLETVVSLLGPNFSRDLLVDVGANIGSICVPAVSRGAFKRAIAIEPEPHNFSLLSANVFINQVSGQITTHNLALGPTSGDSLTFELSDSNFGDHRIRTSSDAGLYGEDRRKTLTVRSDTLDSVVPDLKPEGTLIWMDTQGFEGHILTGASKALAKGPPLVIEFWPYGMKRTGSFSSLKAALLQTNYESFYDLSKPNEKLALTHDALDAIYASLGEFGNFTDLLIL</sequence>
<dbReference type="Gene3D" id="3.40.50.150">
    <property type="entry name" value="Vaccinia Virus protein VP39"/>
    <property type="match status" value="1"/>
</dbReference>
<name>A0A2T0XIB2_9BURK</name>
<dbReference type="PANTHER" id="PTHR34203:SF13">
    <property type="entry name" value="EXPRESSED PROTEIN"/>
    <property type="match status" value="1"/>
</dbReference>
<evidence type="ECO:0000313" key="2">
    <source>
        <dbReference type="EMBL" id="PRY98652.1"/>
    </source>
</evidence>
<dbReference type="Pfam" id="PF05050">
    <property type="entry name" value="Methyltransf_21"/>
    <property type="match status" value="1"/>
</dbReference>
<evidence type="ECO:0000313" key="3">
    <source>
        <dbReference type="Proteomes" id="UP000238308"/>
    </source>
</evidence>
<dbReference type="PANTHER" id="PTHR34203">
    <property type="entry name" value="METHYLTRANSFERASE, FKBM FAMILY PROTEIN"/>
    <property type="match status" value="1"/>
</dbReference>
<proteinExistence type="predicted"/>
<dbReference type="GO" id="GO:0032259">
    <property type="term" value="P:methylation"/>
    <property type="evidence" value="ECO:0007669"/>
    <property type="project" value="UniProtKB-KW"/>
</dbReference>
<dbReference type="InterPro" id="IPR052514">
    <property type="entry name" value="SAM-dependent_MTase"/>
</dbReference>
<dbReference type="AlphaFoldDB" id="A0A2T0XIB2"/>
<accession>A0A2T0XIB2</accession>
<dbReference type="RefSeq" id="WP_259673479.1">
    <property type="nucleotide sequence ID" value="NZ_PVTV01000012.1"/>
</dbReference>
<protein>
    <submittedName>
        <fullName evidence="2">FkbM family methyltransferase</fullName>
    </submittedName>
</protein>
<dbReference type="NCBIfam" id="TIGR01444">
    <property type="entry name" value="fkbM_fam"/>
    <property type="match status" value="1"/>
</dbReference>
<gene>
    <name evidence="2" type="ORF">BCM14_1485</name>
</gene>
<keyword evidence="3" id="KW-1185">Reference proteome</keyword>